<keyword evidence="1" id="KW-0812">Transmembrane</keyword>
<feature type="transmembrane region" description="Helical" evidence="1">
    <location>
        <begin position="21"/>
        <end position="41"/>
    </location>
</feature>
<proteinExistence type="predicted"/>
<gene>
    <name evidence="2" type="primary">ICEEaIII(15)_JM-87_20730_20293</name>
</gene>
<keyword evidence="1" id="KW-1133">Transmembrane helix</keyword>
<reference evidence="2" key="5">
    <citation type="journal article" date="2017" name="Genome Announc.">
        <title>Complete Circularized Genome Sequences of Four Strains of Elizabethkingia anophelis, Including Two Novel Strains Isolated from Wild-Caught Anopheles sinensis.</title>
        <authorList>
            <person name="Pei D."/>
            <person name="Nicholson A.C."/>
            <person name="Jiang J."/>
            <person name="Chen H."/>
            <person name="Whitney A.M."/>
            <person name="Villarma A."/>
            <person name="Bell M."/>
            <person name="Humrighouse B."/>
            <person name="Rowe L.A."/>
            <person name="Sheth M."/>
            <person name="Batra D."/>
            <person name="Juieng P."/>
            <person name="Loparev V.N."/>
            <person name="McQuiston J.R."/>
            <person name="Lan Y."/>
            <person name="Ma Y."/>
            <person name="Xu J."/>
        </authorList>
    </citation>
    <scope>NUCLEOTIDE SEQUENCE</scope>
</reference>
<reference evidence="2" key="2">
    <citation type="journal article" date="2014" name="PLoS ONE">
        <title>Insights from the genome annotation of Elizabethkingia anophelis from the malaria vector Anopheles gambiae.</title>
        <authorList>
            <person name="Kukutla P."/>
            <person name="Lindberg B.G."/>
            <person name="Pei D."/>
            <person name="Rayl M."/>
            <person name="Yu W."/>
            <person name="Steritz M."/>
            <person name="Faye I."/>
            <person name="Xu J."/>
        </authorList>
    </citation>
    <scope>NUCLEOTIDE SEQUENCE</scope>
</reference>
<reference evidence="2" key="1">
    <citation type="journal article" date="2014" name="Genome Biol. Evol.">
        <title>Comparative genomic analysis of malaria mosquito vector-associated novel pathogen Elizabethkingia anophelis.</title>
        <authorList>
            <person name="Teo J."/>
            <person name="Tan S.Y."/>
            <person name="Liu Y."/>
            <person name="Tay M."/>
            <person name="Ding Y."/>
            <person name="Li Y."/>
            <person name="Kjelleberg S."/>
            <person name="Givskov M."/>
            <person name="Lin R.T."/>
            <person name="Yang L."/>
        </authorList>
    </citation>
    <scope>NUCLEOTIDE SEQUENCE</scope>
</reference>
<evidence type="ECO:0000256" key="1">
    <source>
        <dbReference type="SAM" id="Phobius"/>
    </source>
</evidence>
<reference evidence="2" key="4">
    <citation type="journal article" date="2016" name="Sci. Rep.">
        <title>Genomic epidemiology and global diversity of the emerging bacterial pathogen Elizabethkingia anophelis.</title>
        <authorList>
            <person name="Breurec S."/>
            <person name="Criscuolo A."/>
            <person name="Diancourt L."/>
            <person name="Rendueles O."/>
            <person name="Vandenbogaert M."/>
            <person name="Passet V."/>
            <person name="Caro V."/>
            <person name="Rocha E.P."/>
            <person name="Touchon M."/>
            <person name="Brisse S."/>
        </authorList>
    </citation>
    <scope>NUCLEOTIDE SEQUENCE</scope>
</reference>
<accession>A0A455ZHZ5</accession>
<name>A0A455ZHZ5_9FLAO</name>
<dbReference type="AlphaFoldDB" id="A0A455ZHZ5"/>
<keyword evidence="1" id="KW-0472">Membrane</keyword>
<dbReference type="RefSeq" id="WP_236886088.1">
    <property type="nucleotide sequence ID" value="NZ_CP016372.1"/>
</dbReference>
<evidence type="ECO:0000313" key="2">
    <source>
        <dbReference type="EMBL" id="DAC76408.1"/>
    </source>
</evidence>
<reference evidence="2" key="8">
    <citation type="journal article" date="2018" name="J. ISSAAS">
        <title>In Silico Identification of Three Types of Integrative and Conjugative Elements (ICEs) in Elizabethkingia anophelis Strains Isolated from Around the World.</title>
        <authorList>
            <person name="Xu J."/>
            <person name="Pei D."/>
            <person name="Nicholson A."/>
            <person name="Lan Y."/>
            <person name="Xia Q."/>
        </authorList>
    </citation>
    <scope>NUCLEOTIDE SEQUENCE</scope>
</reference>
<protein>
    <submittedName>
        <fullName evidence="2">Uncharacterized protein</fullName>
    </submittedName>
</protein>
<reference evidence="2" key="6">
    <citation type="journal article" date="2017" name="Nat. Commun.">
        <title>Evolutionary dynamics and genomic features of the Elizabethkingia anophelis 2015 to 2016 Wisconsin outbreak strain.</title>
        <authorList>
            <person name="Perrin A."/>
            <person name="Larsonneur E."/>
            <person name="Nicholson A.C."/>
            <person name="Edwards D.J."/>
            <person name="Gundlach K.M."/>
            <person name="Whitney A.M."/>
            <person name="Gulvik C.A."/>
            <person name="Bell M.E."/>
            <person name="Rendueles O."/>
            <person name="Cury J."/>
            <person name="Hugon P."/>
            <person name="Clermont D."/>
            <person name="Enouf V."/>
            <person name="Loparev V."/>
            <person name="Juieng P."/>
            <person name="Monson T."/>
            <person name="Warshauer D."/>
            <person name="Elbadawi L.I."/>
            <person name="Walters M.S."/>
            <person name="Crist M.B."/>
            <person name="Noble-Wang J."/>
            <person name="Borlaug G."/>
            <person name="Rocha E.P.C."/>
            <person name="Criscuolo A."/>
            <person name="Touchon M."/>
            <person name="Davis J.P."/>
            <person name="Holt K.E."/>
            <person name="McQuiston J.R."/>
            <person name="Brisse S."/>
        </authorList>
    </citation>
    <scope>NUCLEOTIDE SEQUENCE</scope>
</reference>
<reference evidence="2" key="7">
    <citation type="journal article" date="2017" name="Sci. Rep.">
        <title>Genomic features, phylogenetic relationships, and comparative genomics of Elizabethkingia anophelis strain EM361-97 isolated in Taiwan.</title>
        <authorList>
            <person name="Lin J.N."/>
            <person name="Lai C.H."/>
            <person name="Yang C.H."/>
            <person name="Huang Y.H."/>
            <person name="Lin H.H."/>
        </authorList>
    </citation>
    <scope>NUCLEOTIDE SEQUENCE</scope>
</reference>
<dbReference type="EMBL" id="BK010624">
    <property type="protein sequence ID" value="DAC76408.1"/>
    <property type="molecule type" value="Genomic_DNA"/>
</dbReference>
<organism evidence="2">
    <name type="scientific">Elizabethkingia anophelis</name>
    <dbReference type="NCBI Taxonomy" id="1117645"/>
    <lineage>
        <taxon>Bacteria</taxon>
        <taxon>Pseudomonadati</taxon>
        <taxon>Bacteroidota</taxon>
        <taxon>Flavobacteriia</taxon>
        <taxon>Flavobacteriales</taxon>
        <taxon>Weeksellaceae</taxon>
        <taxon>Elizabethkingia</taxon>
    </lineage>
</organism>
<reference evidence="2" key="3">
    <citation type="journal article" date="2016" name="Genome Announc.">
        <title>Complete Genome Sequences of Four Strains from the 2015-2016 Elizabethkingia anophelis Outbreak.</title>
        <authorList>
            <person name="Nicholson A.C."/>
            <person name="Whitney A.M."/>
            <person name="Emery B.D."/>
            <person name="Bell M.E."/>
            <person name="Gartin J.T."/>
            <person name="Humrighouse B.W."/>
            <person name="Loparev V.N."/>
            <person name="Batra D."/>
            <person name="Sheth M."/>
            <person name="Rowe L.A."/>
            <person name="Juieng P."/>
            <person name="Knipe K."/>
            <person name="Gulvik C."/>
            <person name="McQuiston J.R."/>
        </authorList>
    </citation>
    <scope>NUCLEOTIDE SEQUENCE</scope>
</reference>
<sequence length="145" mass="16779">MKLLQIRLSDNQKLKFISDNIEIIIIVVAILFVAAGLLSIIKSVKQYEKMESIVANWEKENKDIFKGKINLIGGGNFFNVKEFTINGFFYEMEDRFISTDGKAYYKNAIESTDLLSVKDITRNISSEDLRKVIDQRKEWETEDEA</sequence>